<evidence type="ECO:0000256" key="1">
    <source>
        <dbReference type="SAM" id="Phobius"/>
    </source>
</evidence>
<proteinExistence type="predicted"/>
<organism evidence="2">
    <name type="scientific">uncultured prokaryote</name>
    <dbReference type="NCBI Taxonomy" id="198431"/>
    <lineage>
        <taxon>unclassified sequences</taxon>
        <taxon>environmental samples</taxon>
    </lineage>
</organism>
<reference evidence="2" key="2">
    <citation type="submission" date="2015-07" db="EMBL/GenBank/DDBJ databases">
        <title>Plasmids, circular viruses and viroids from rat gut.</title>
        <authorList>
            <person name="Jorgensen T.J."/>
            <person name="Hansen M.A."/>
            <person name="Xu Z."/>
            <person name="Tabak M.A."/>
            <person name="Sorensen S.J."/>
            <person name="Hansen L.H."/>
        </authorList>
    </citation>
    <scope>NUCLEOTIDE SEQUENCE</scope>
    <source>
        <plasmid evidence="2">pRGFK1618</plasmid>
    </source>
</reference>
<keyword evidence="1" id="KW-0472">Membrane</keyword>
<name>A0A0H5Q7Z6_9ZZZZ</name>
<sequence length="229" mass="26097">MFSSKRLIGRNARISSAKKIEIARVTRQTARLILSVNPSCTYPFMSFFVPQSTNTHKPPMISTYTRTTTSQCTIRATVSCGIISPICDAHFATSGTLFHTHMRKFCQSAKKRLKIAYKRFRAYRLKQRYQNSIGKRTKERSMQCCFFALISRFKAVFFALVHFLCLLLYKLILTLSGGFCFFFQSVGFGLGSCKQQLFLSVLLFKARYHSFGFLLCSLLAPLQVAVLLP</sequence>
<keyword evidence="2" id="KW-0614">Plasmid</keyword>
<feature type="transmembrane region" description="Helical" evidence="1">
    <location>
        <begin position="181"/>
        <end position="204"/>
    </location>
</feature>
<keyword evidence="1" id="KW-0812">Transmembrane</keyword>
<geneLocation type="plasmid" evidence="2">
    <name>pRGFK1618</name>
</geneLocation>
<evidence type="ECO:0000313" key="2">
    <source>
        <dbReference type="EMBL" id="CRY97520.1"/>
    </source>
</evidence>
<protein>
    <submittedName>
        <fullName evidence="2">Uncharacterized protein</fullName>
    </submittedName>
</protein>
<reference evidence="2" key="1">
    <citation type="submission" date="2015-06" db="EMBL/GenBank/DDBJ databases">
        <authorList>
            <person name="Joergensen T."/>
        </authorList>
    </citation>
    <scope>NUCLEOTIDE SEQUENCE</scope>
    <source>
        <plasmid evidence="2">pRGFK1618</plasmid>
    </source>
</reference>
<feature type="transmembrane region" description="Helical" evidence="1">
    <location>
        <begin position="211"/>
        <end position="228"/>
    </location>
</feature>
<dbReference type="EMBL" id="LN854128">
    <property type="protein sequence ID" value="CRY97520.1"/>
    <property type="molecule type" value="Genomic_DNA"/>
</dbReference>
<accession>A0A0H5Q7Z6</accession>
<keyword evidence="1" id="KW-1133">Transmembrane helix</keyword>
<dbReference type="AlphaFoldDB" id="A0A0H5Q7Z6"/>
<feature type="transmembrane region" description="Helical" evidence="1">
    <location>
        <begin position="145"/>
        <end position="169"/>
    </location>
</feature>